<dbReference type="CDD" id="cd00371">
    <property type="entry name" value="HMA"/>
    <property type="match status" value="1"/>
</dbReference>
<dbReference type="RefSeq" id="WP_084447350.1">
    <property type="nucleotide sequence ID" value="NZ_FWWW01000092.1"/>
</dbReference>
<dbReference type="GO" id="GO:0046872">
    <property type="term" value="F:metal ion binding"/>
    <property type="evidence" value="ECO:0007669"/>
    <property type="project" value="UniProtKB-KW"/>
</dbReference>
<dbReference type="InterPro" id="IPR036163">
    <property type="entry name" value="HMA_dom_sf"/>
</dbReference>
<evidence type="ECO:0000256" key="15">
    <source>
        <dbReference type="SAM" id="Phobius"/>
    </source>
</evidence>
<keyword evidence="8 15" id="KW-0812">Transmembrane</keyword>
<evidence type="ECO:0000256" key="13">
    <source>
        <dbReference type="ARBA" id="ARBA00030934"/>
    </source>
</evidence>
<keyword evidence="10" id="KW-0476">Mercury</keyword>
<protein>
    <recommendedName>
        <fullName evidence="3">Mercuric transport protein MerT</fullName>
    </recommendedName>
    <alternativeName>
        <fullName evidence="13">Mercury ion transport protein</fullName>
    </alternativeName>
</protein>
<evidence type="ECO:0000256" key="14">
    <source>
        <dbReference type="ARBA" id="ARBA00045720"/>
    </source>
</evidence>
<dbReference type="InterPro" id="IPR003457">
    <property type="entry name" value="Transprt_MerT"/>
</dbReference>
<feature type="transmembrane region" description="Helical" evidence="15">
    <location>
        <begin position="51"/>
        <end position="68"/>
    </location>
</feature>
<evidence type="ECO:0000256" key="7">
    <source>
        <dbReference type="ARBA" id="ARBA00022519"/>
    </source>
</evidence>
<evidence type="ECO:0000256" key="9">
    <source>
        <dbReference type="ARBA" id="ARBA00022723"/>
    </source>
</evidence>
<dbReference type="AlphaFoldDB" id="A0A1W1W2K9"/>
<dbReference type="FunFam" id="3.30.70.100:FF:000001">
    <property type="entry name" value="ATPase copper transporting beta"/>
    <property type="match status" value="1"/>
</dbReference>
<evidence type="ECO:0000256" key="11">
    <source>
        <dbReference type="ARBA" id="ARBA00022989"/>
    </source>
</evidence>
<dbReference type="STRING" id="645990.SAMN00120144_3711"/>
<evidence type="ECO:0000256" key="12">
    <source>
        <dbReference type="ARBA" id="ARBA00023136"/>
    </source>
</evidence>
<keyword evidence="12 15" id="KW-0472">Membrane</keyword>
<dbReference type="SUPFAM" id="SSF55008">
    <property type="entry name" value="HMA, heavy metal-associated domain"/>
    <property type="match status" value="1"/>
</dbReference>
<keyword evidence="11 15" id="KW-1133">Transmembrane helix</keyword>
<evidence type="ECO:0000259" key="16">
    <source>
        <dbReference type="PROSITE" id="PS50846"/>
    </source>
</evidence>
<accession>A0A1W1W2K9</accession>
<keyword evidence="7" id="KW-0997">Cell inner membrane</keyword>
<reference evidence="17 18" key="1">
    <citation type="submission" date="2017-04" db="EMBL/GenBank/DDBJ databases">
        <authorList>
            <person name="Afonso C.L."/>
            <person name="Miller P.J."/>
            <person name="Scott M.A."/>
            <person name="Spackman E."/>
            <person name="Goraichik I."/>
            <person name="Dimitrov K.M."/>
            <person name="Suarez D.L."/>
            <person name="Swayne D.E."/>
        </authorList>
    </citation>
    <scope>NUCLEOTIDE SEQUENCE [LARGE SCALE GENOMIC DNA]</scope>
    <source>
        <strain evidence="17 18">DSM 11622</strain>
    </source>
</reference>
<sequence length="209" mass="21953">MNSTPSSGSKSWFGAGLLAALAASLCCITPLLALVGGLGGAASAFSWLAPFRPYLVALTVAVLGFAWYRQLRPSPTADCCAVPKKKPLLQTTGFLGAVTGLAALLLALPYYDTLLYPSTPPFAQPGISSASARPTAPVWQTRMYRIGGMTCEACEQHVVREVQQVPGIAQVEVSYAQGTAQVSYDASRASSQQVEQAIAKTGYQVLNAH</sequence>
<dbReference type="PROSITE" id="PS50846">
    <property type="entry name" value="HMA_2"/>
    <property type="match status" value="1"/>
</dbReference>
<dbReference type="PANTHER" id="PTHR46594:SF4">
    <property type="entry name" value="P-TYPE CATION-TRANSPORTING ATPASE"/>
    <property type="match status" value="1"/>
</dbReference>
<name>A0A1W1W2K9_9BACT</name>
<proteinExistence type="inferred from homology"/>
<keyword evidence="5" id="KW-0475">Mercuric resistance</keyword>
<keyword evidence="18" id="KW-1185">Reference proteome</keyword>
<feature type="domain" description="HMA" evidence="16">
    <location>
        <begin position="140"/>
        <end position="206"/>
    </location>
</feature>
<comment type="similarity">
    <text evidence="2">Belongs to the MerT family.</text>
</comment>
<organism evidence="17 18">
    <name type="scientific">Hymenobacter roseosalivarius DSM 11622</name>
    <dbReference type="NCBI Taxonomy" id="645990"/>
    <lineage>
        <taxon>Bacteria</taxon>
        <taxon>Pseudomonadati</taxon>
        <taxon>Bacteroidota</taxon>
        <taxon>Cytophagia</taxon>
        <taxon>Cytophagales</taxon>
        <taxon>Hymenobacteraceae</taxon>
        <taxon>Hymenobacter</taxon>
    </lineage>
</organism>
<dbReference type="GO" id="GO:0015097">
    <property type="term" value="F:mercury ion transmembrane transporter activity"/>
    <property type="evidence" value="ECO:0007669"/>
    <property type="project" value="InterPro"/>
</dbReference>
<gene>
    <name evidence="17" type="ORF">SAMN00120144_3711</name>
</gene>
<dbReference type="Pfam" id="PF02411">
    <property type="entry name" value="MerT"/>
    <property type="match status" value="1"/>
</dbReference>
<feature type="transmembrane region" description="Helical" evidence="15">
    <location>
        <begin position="12"/>
        <end position="39"/>
    </location>
</feature>
<dbReference type="Proteomes" id="UP000192266">
    <property type="component" value="Unassembled WGS sequence"/>
</dbReference>
<dbReference type="PANTHER" id="PTHR46594">
    <property type="entry name" value="P-TYPE CATION-TRANSPORTING ATPASE"/>
    <property type="match status" value="1"/>
</dbReference>
<evidence type="ECO:0000256" key="10">
    <source>
        <dbReference type="ARBA" id="ARBA00022914"/>
    </source>
</evidence>
<evidence type="ECO:0000256" key="1">
    <source>
        <dbReference type="ARBA" id="ARBA00004429"/>
    </source>
</evidence>
<dbReference type="GO" id="GO:0005886">
    <property type="term" value="C:plasma membrane"/>
    <property type="evidence" value="ECO:0007669"/>
    <property type="project" value="UniProtKB-SubCell"/>
</dbReference>
<evidence type="ECO:0000256" key="2">
    <source>
        <dbReference type="ARBA" id="ARBA00008224"/>
    </source>
</evidence>
<evidence type="ECO:0000313" key="17">
    <source>
        <dbReference type="EMBL" id="SMB99631.1"/>
    </source>
</evidence>
<evidence type="ECO:0000313" key="18">
    <source>
        <dbReference type="Proteomes" id="UP000192266"/>
    </source>
</evidence>
<comment type="function">
    <text evidence="14">Involved in mercury resistance. Probably transfers a mercuric ion from the periplasmic Hg(2+)-binding protein MerP to the cytoplasmic mercuric reductase MerA.</text>
</comment>
<dbReference type="EMBL" id="FWWW01000092">
    <property type="protein sequence ID" value="SMB99631.1"/>
    <property type="molecule type" value="Genomic_DNA"/>
</dbReference>
<evidence type="ECO:0000256" key="4">
    <source>
        <dbReference type="ARBA" id="ARBA00022448"/>
    </source>
</evidence>
<evidence type="ECO:0000256" key="8">
    <source>
        <dbReference type="ARBA" id="ARBA00022692"/>
    </source>
</evidence>
<dbReference type="NCBIfam" id="NF033556">
    <property type="entry name" value="MerTP_fusion"/>
    <property type="match status" value="1"/>
</dbReference>
<keyword evidence="6" id="KW-1003">Cell membrane</keyword>
<dbReference type="Gene3D" id="3.30.70.100">
    <property type="match status" value="1"/>
</dbReference>
<dbReference type="OrthoDB" id="1493145at2"/>
<dbReference type="InterPro" id="IPR006121">
    <property type="entry name" value="HMA_dom"/>
</dbReference>
<evidence type="ECO:0000256" key="5">
    <source>
        <dbReference type="ARBA" id="ARBA00022466"/>
    </source>
</evidence>
<feature type="transmembrane region" description="Helical" evidence="15">
    <location>
        <begin position="88"/>
        <end position="111"/>
    </location>
</feature>
<dbReference type="Pfam" id="PF00403">
    <property type="entry name" value="HMA"/>
    <property type="match status" value="1"/>
</dbReference>
<comment type="subcellular location">
    <subcellularLocation>
        <location evidence="1">Cell inner membrane</location>
        <topology evidence="1">Multi-pass membrane protein</topology>
    </subcellularLocation>
</comment>
<evidence type="ECO:0000256" key="3">
    <source>
        <dbReference type="ARBA" id="ARBA00017053"/>
    </source>
</evidence>
<keyword evidence="9" id="KW-0479">Metal-binding</keyword>
<dbReference type="Gene3D" id="1.10.287.910">
    <property type="entry name" value="bacterial mercury transporter, merf"/>
    <property type="match status" value="1"/>
</dbReference>
<evidence type="ECO:0000256" key="6">
    <source>
        <dbReference type="ARBA" id="ARBA00022475"/>
    </source>
</evidence>
<keyword evidence="4" id="KW-0813">Transport</keyword>